<proteinExistence type="predicted"/>
<dbReference type="EMBL" id="CP065053">
    <property type="protein sequence ID" value="QPI47652.1"/>
    <property type="molecule type" value="Genomic_DNA"/>
</dbReference>
<protein>
    <submittedName>
        <fullName evidence="2">Uncharacterized protein</fullName>
    </submittedName>
</protein>
<sequence length="145" mass="14692">MRRDSVLPAPAPQCAAAGAPELVIAPAPAAAPLAQETLEALPAPQATPGADVISGERRGGRKNDGRNADNVVGGGEDRMRHLAMAPGGPAPPLRTGSAGREHAITPVRALSRIECMRRCGSDGFCDPSSASGCGGEYCLAGRDLV</sequence>
<evidence type="ECO:0000256" key="1">
    <source>
        <dbReference type="SAM" id="MobiDB-lite"/>
    </source>
</evidence>
<organism evidence="2 3">
    <name type="scientific">Massilia antarctica</name>
    <dbReference type="NCBI Taxonomy" id="2765360"/>
    <lineage>
        <taxon>Bacteria</taxon>
        <taxon>Pseudomonadati</taxon>
        <taxon>Pseudomonadota</taxon>
        <taxon>Betaproteobacteria</taxon>
        <taxon>Burkholderiales</taxon>
        <taxon>Oxalobacteraceae</taxon>
        <taxon>Telluria group</taxon>
        <taxon>Massilia</taxon>
    </lineage>
</organism>
<evidence type="ECO:0000313" key="3">
    <source>
        <dbReference type="Proteomes" id="UP000662888"/>
    </source>
</evidence>
<keyword evidence="3" id="KW-1185">Reference proteome</keyword>
<feature type="compositionally biased region" description="Basic and acidic residues" evidence="1">
    <location>
        <begin position="54"/>
        <end position="67"/>
    </location>
</feature>
<reference evidence="2 3" key="1">
    <citation type="submission" date="2020-11" db="EMBL/GenBank/DDBJ databases">
        <authorList>
            <person name="Sun Q."/>
        </authorList>
    </citation>
    <scope>NUCLEOTIDE SEQUENCE [LARGE SCALE GENOMIC DNA]</scope>
    <source>
        <strain evidence="2 3">P8398</strain>
    </source>
</reference>
<dbReference type="RefSeq" id="WP_206087331.1">
    <property type="nucleotide sequence ID" value="NZ_CP065053.1"/>
</dbReference>
<feature type="region of interest" description="Disordered" evidence="1">
    <location>
        <begin position="39"/>
        <end position="100"/>
    </location>
</feature>
<accession>A0AA48W6Z0</accession>
<name>A0AA48W6Z0_9BURK</name>
<evidence type="ECO:0000313" key="2">
    <source>
        <dbReference type="EMBL" id="QPI47652.1"/>
    </source>
</evidence>
<gene>
    <name evidence="2" type="ORF">IV454_18890</name>
</gene>
<dbReference type="Proteomes" id="UP000662888">
    <property type="component" value="Chromosome"/>
</dbReference>